<keyword evidence="2" id="KW-1185">Reference proteome</keyword>
<reference evidence="2" key="2">
    <citation type="submission" date="2024-01" db="EMBL/GenBank/DDBJ databases">
        <title>Roseobacter fucihabitans sp. nov., isolated from the brown alga Fucus spiralis.</title>
        <authorList>
            <person name="Hahnke S."/>
            <person name="Berger M."/>
            <person name="Schlingloff A."/>
            <person name="Athale I."/>
            <person name="Neumann-Schaal M."/>
            <person name="Adenaya A."/>
            <person name="Poehlein A."/>
            <person name="Daniel R."/>
            <person name="Pertersen J."/>
            <person name="Brinkhoff T."/>
        </authorList>
    </citation>
    <scope>NUCLEOTIDE SEQUENCE [LARGE SCALE GENOMIC DNA]</scope>
    <source>
        <strain evidence="2">B14</strain>
    </source>
</reference>
<organism evidence="1 2">
    <name type="scientific">Roseobacter fucihabitans</name>
    <dbReference type="NCBI Taxonomy" id="1537242"/>
    <lineage>
        <taxon>Bacteria</taxon>
        <taxon>Pseudomonadati</taxon>
        <taxon>Pseudomonadota</taxon>
        <taxon>Alphaproteobacteria</taxon>
        <taxon>Rhodobacterales</taxon>
        <taxon>Roseobacteraceae</taxon>
        <taxon>Roseobacter</taxon>
    </lineage>
</organism>
<proteinExistence type="predicted"/>
<gene>
    <name evidence="1" type="ORF">ROLI_013590</name>
</gene>
<reference evidence="1 2" key="1">
    <citation type="submission" date="2015-07" db="EMBL/GenBank/DDBJ databases">
        <authorList>
            <person name="Voget S."/>
            <person name="Dogs M."/>
            <person name="Brinkhoff T.H."/>
            <person name="Daniel R."/>
        </authorList>
    </citation>
    <scope>NUCLEOTIDE SEQUENCE [LARGE SCALE GENOMIC DNA]</scope>
    <source>
        <strain evidence="1 2">B14</strain>
    </source>
</reference>
<evidence type="ECO:0000313" key="2">
    <source>
        <dbReference type="Proteomes" id="UP001318682"/>
    </source>
</evidence>
<dbReference type="EMBL" id="CP143423">
    <property type="protein sequence ID" value="WVX48279.1"/>
    <property type="molecule type" value="Genomic_DNA"/>
</dbReference>
<accession>A0ABZ2BTT2</accession>
<dbReference type="Proteomes" id="UP001318682">
    <property type="component" value="Chromosome"/>
</dbReference>
<name>A0ABZ2BTT2_9RHOB</name>
<sequence length="248" mass="28016">MCPVTYYYGPDPSKGSYPLSSANLHALLEIRELLSQLTLLEAKQDLADNPTTSEYQKVQPFFKEAGIELLYQPVERLSILHRKREMLSPEQIRPVLECLQTDKRPLWQLVEAIDLIVGLFQNADSSSLGTSMYYYSQMEWRITRSLAPSFLGVPMEGELHFDNDELENRIDSARMSKAKSLLKVSEIYGDPSEGVDIGQCYLVIGSLLTSKKFRDYVDVIICPAPFVSEVRTLISGISERLVNKVVGT</sequence>
<evidence type="ECO:0000313" key="1">
    <source>
        <dbReference type="EMBL" id="WVX48279.1"/>
    </source>
</evidence>
<protein>
    <submittedName>
        <fullName evidence="1">Uncharacterized protein</fullName>
    </submittedName>
</protein>